<dbReference type="EMBL" id="VPFL01000024">
    <property type="protein sequence ID" value="TXF10652.1"/>
    <property type="molecule type" value="Genomic_DNA"/>
</dbReference>
<name>A0A5C7ETH0_9PROT</name>
<dbReference type="InterPro" id="IPR011330">
    <property type="entry name" value="Glyco_hydro/deAcase_b/a-brl"/>
</dbReference>
<dbReference type="RefSeq" id="WP_147800825.1">
    <property type="nucleotide sequence ID" value="NZ_VPFL01000024.1"/>
</dbReference>
<keyword evidence="3" id="KW-1185">Reference proteome</keyword>
<feature type="domain" description="NodB homology" evidence="1">
    <location>
        <begin position="22"/>
        <end position="236"/>
    </location>
</feature>
<dbReference type="InterPro" id="IPR050248">
    <property type="entry name" value="Polysacc_deacetylase_ArnD"/>
</dbReference>
<sequence length="239" mass="26873">MGGLLAVVFLMLAGTVQAGCGKPVYLTLDTGNMRHAELIAQILHRHGVRATFFLANERTFRGDFALDPAWADYWRARVAEGHAFGSHTWRHWYFRRDVEGGRIAYVSSGGVEKELLDREGVCRELMKVDEAFRAMTGRGLDSLWRAPGGRTTPRALEYARACGFKRHVGWSPAGFLGDELPSDRYPNQALLEKALRDVRPGDILMLHLGIWSRQEPFAPMLDPLIEALKARGFCFKTLN</sequence>
<evidence type="ECO:0000313" key="2">
    <source>
        <dbReference type="EMBL" id="TXF10652.1"/>
    </source>
</evidence>
<accession>A0A5C7ETH0</accession>
<dbReference type="GO" id="GO:0016810">
    <property type="term" value="F:hydrolase activity, acting on carbon-nitrogen (but not peptide) bonds"/>
    <property type="evidence" value="ECO:0007669"/>
    <property type="project" value="InterPro"/>
</dbReference>
<comment type="caution">
    <text evidence="2">The sequence shown here is derived from an EMBL/GenBank/DDBJ whole genome shotgun (WGS) entry which is preliminary data.</text>
</comment>
<dbReference type="Proteomes" id="UP000321201">
    <property type="component" value="Unassembled WGS sequence"/>
</dbReference>
<dbReference type="PANTHER" id="PTHR10587:SF137">
    <property type="entry name" value="4-DEOXY-4-FORMAMIDO-L-ARABINOSE-PHOSPHOUNDECAPRENOL DEFORMYLASE ARND-RELATED"/>
    <property type="match status" value="1"/>
</dbReference>
<evidence type="ECO:0000259" key="1">
    <source>
        <dbReference type="PROSITE" id="PS51677"/>
    </source>
</evidence>
<dbReference type="PANTHER" id="PTHR10587">
    <property type="entry name" value="GLYCOSYL TRANSFERASE-RELATED"/>
    <property type="match status" value="1"/>
</dbReference>
<evidence type="ECO:0000313" key="3">
    <source>
        <dbReference type="Proteomes" id="UP000321201"/>
    </source>
</evidence>
<dbReference type="InterPro" id="IPR002509">
    <property type="entry name" value="NODB_dom"/>
</dbReference>
<dbReference type="SUPFAM" id="SSF88713">
    <property type="entry name" value="Glycoside hydrolase/deacetylase"/>
    <property type="match status" value="1"/>
</dbReference>
<proteinExistence type="predicted"/>
<dbReference type="GO" id="GO:0005975">
    <property type="term" value="P:carbohydrate metabolic process"/>
    <property type="evidence" value="ECO:0007669"/>
    <property type="project" value="InterPro"/>
</dbReference>
<dbReference type="OrthoDB" id="9812065at2"/>
<dbReference type="Gene3D" id="3.20.20.370">
    <property type="entry name" value="Glycoside hydrolase/deacetylase"/>
    <property type="match status" value="1"/>
</dbReference>
<dbReference type="Pfam" id="PF01522">
    <property type="entry name" value="Polysacc_deac_1"/>
    <property type="match status" value="1"/>
</dbReference>
<protein>
    <submittedName>
        <fullName evidence="2">Polysaccharide deacetylase family protein</fullName>
    </submittedName>
</protein>
<dbReference type="AlphaFoldDB" id="A0A5C7ETH0"/>
<dbReference type="InParanoid" id="A0A5C7ETH0"/>
<dbReference type="PROSITE" id="PS51677">
    <property type="entry name" value="NODB"/>
    <property type="match status" value="1"/>
</dbReference>
<reference evidence="2 3" key="1">
    <citation type="submission" date="2019-08" db="EMBL/GenBank/DDBJ databases">
        <title>Pelomicrobium methylotrophicum gen. nov., sp. nov. a moderately thermophilic, facultatively anaerobic, lithoautotrophic and methylotrophic bacterium isolated from a terrestrial mud volcano.</title>
        <authorList>
            <person name="Slobodkina G.B."/>
            <person name="Merkel A.Y."/>
            <person name="Slobodkin A.I."/>
        </authorList>
    </citation>
    <scope>NUCLEOTIDE SEQUENCE [LARGE SCALE GENOMIC DNA]</scope>
    <source>
        <strain evidence="2 3">SM250</strain>
    </source>
</reference>
<organism evidence="2 3">
    <name type="scientific">Pelomicrobium methylotrophicum</name>
    <dbReference type="NCBI Taxonomy" id="2602750"/>
    <lineage>
        <taxon>Bacteria</taxon>
        <taxon>Pseudomonadati</taxon>
        <taxon>Pseudomonadota</taxon>
        <taxon>Hydrogenophilia</taxon>
        <taxon>Hydrogenophilia incertae sedis</taxon>
        <taxon>Pelomicrobium</taxon>
    </lineage>
</organism>
<dbReference type="CDD" id="cd10917">
    <property type="entry name" value="CE4_NodB_like_6s_7s"/>
    <property type="match status" value="1"/>
</dbReference>
<gene>
    <name evidence="2" type="ORF">FR698_14000</name>
</gene>